<name>A0A178ZKD1_9EURO</name>
<evidence type="ECO:0000256" key="3">
    <source>
        <dbReference type="ARBA" id="ARBA00022833"/>
    </source>
</evidence>
<evidence type="ECO:0000256" key="2">
    <source>
        <dbReference type="ARBA" id="ARBA00022771"/>
    </source>
</evidence>
<dbReference type="AlphaFoldDB" id="A0A178ZKD1"/>
<keyword evidence="2" id="KW-0863">Zinc-finger</keyword>
<evidence type="ECO:0000256" key="1">
    <source>
        <dbReference type="ARBA" id="ARBA00022723"/>
    </source>
</evidence>
<organism evidence="6 7">
    <name type="scientific">Fonsecaea erecta</name>
    <dbReference type="NCBI Taxonomy" id="1367422"/>
    <lineage>
        <taxon>Eukaryota</taxon>
        <taxon>Fungi</taxon>
        <taxon>Dikarya</taxon>
        <taxon>Ascomycota</taxon>
        <taxon>Pezizomycotina</taxon>
        <taxon>Eurotiomycetes</taxon>
        <taxon>Chaetothyriomycetidae</taxon>
        <taxon>Chaetothyriales</taxon>
        <taxon>Herpotrichiellaceae</taxon>
        <taxon>Fonsecaea</taxon>
    </lineage>
</organism>
<proteinExistence type="predicted"/>
<dbReference type="CDD" id="cd16449">
    <property type="entry name" value="RING-HC"/>
    <property type="match status" value="1"/>
</dbReference>
<dbReference type="Proteomes" id="UP000078343">
    <property type="component" value="Unassembled WGS sequence"/>
</dbReference>
<feature type="region of interest" description="Disordered" evidence="5">
    <location>
        <begin position="162"/>
        <end position="197"/>
    </location>
</feature>
<dbReference type="GO" id="GO:0008270">
    <property type="term" value="F:zinc ion binding"/>
    <property type="evidence" value="ECO:0007669"/>
    <property type="project" value="UniProtKB-KW"/>
</dbReference>
<dbReference type="InterPro" id="IPR017907">
    <property type="entry name" value="Znf_RING_CS"/>
</dbReference>
<evidence type="ECO:0000256" key="4">
    <source>
        <dbReference type="SAM" id="Coils"/>
    </source>
</evidence>
<dbReference type="PROSITE" id="PS00518">
    <property type="entry name" value="ZF_RING_1"/>
    <property type="match status" value="1"/>
</dbReference>
<reference evidence="6 7" key="1">
    <citation type="submission" date="2016-04" db="EMBL/GenBank/DDBJ databases">
        <title>Draft genome of Fonsecaea erecta CBS 125763.</title>
        <authorList>
            <person name="Weiss V.A."/>
            <person name="Vicente V.A."/>
            <person name="Raittz R.T."/>
            <person name="Moreno L.F."/>
            <person name="De Souza E.M."/>
            <person name="Pedrosa F.O."/>
            <person name="Steffens M.B."/>
            <person name="Faoro H."/>
            <person name="Tadra-Sfeir M.Z."/>
            <person name="Najafzadeh M.J."/>
            <person name="Felipe M.S."/>
            <person name="Teixeira M."/>
            <person name="Sun J."/>
            <person name="Xi L."/>
            <person name="Gomes R."/>
            <person name="De Azevedo C.M."/>
            <person name="Salgado C.G."/>
            <person name="Da Silva M.B."/>
            <person name="Nascimento M.F."/>
            <person name="Queiroz-Telles F."/>
            <person name="Attili D.S."/>
            <person name="Gorbushina A."/>
        </authorList>
    </citation>
    <scope>NUCLEOTIDE SEQUENCE [LARGE SCALE GENOMIC DNA]</scope>
    <source>
        <strain evidence="6 7">CBS 125763</strain>
    </source>
</reference>
<dbReference type="OrthoDB" id="342730at2759"/>
<dbReference type="RefSeq" id="XP_018693308.1">
    <property type="nucleotide sequence ID" value="XM_018836455.1"/>
</dbReference>
<feature type="coiled-coil region" evidence="4">
    <location>
        <begin position="15"/>
        <end position="49"/>
    </location>
</feature>
<dbReference type="InterPro" id="IPR013083">
    <property type="entry name" value="Znf_RING/FYVE/PHD"/>
</dbReference>
<keyword evidence="7" id="KW-1185">Reference proteome</keyword>
<keyword evidence="4" id="KW-0175">Coiled coil</keyword>
<evidence type="ECO:0000313" key="6">
    <source>
        <dbReference type="EMBL" id="OAP59941.1"/>
    </source>
</evidence>
<accession>A0A178ZKD1</accession>
<protein>
    <recommendedName>
        <fullName evidence="8">RING-type domain-containing protein</fullName>
    </recommendedName>
</protein>
<evidence type="ECO:0008006" key="8">
    <source>
        <dbReference type="Google" id="ProtNLM"/>
    </source>
</evidence>
<dbReference type="GeneID" id="30009111"/>
<dbReference type="Gene3D" id="3.30.40.10">
    <property type="entry name" value="Zinc/RING finger domain, C3HC4 (zinc finger)"/>
    <property type="match status" value="1"/>
</dbReference>
<keyword evidence="3" id="KW-0862">Zinc</keyword>
<evidence type="ECO:0000313" key="7">
    <source>
        <dbReference type="Proteomes" id="UP000078343"/>
    </source>
</evidence>
<sequence>MPSSLPFVHHHRSTTKDIREHLQQLKAVAQTLQAEQRSLVDQLQTVNERMSSNTSQICHVMDNMDNMDERVVKDHRSQSQPFFQRGIIENDFVMDGICTQMGLRPQLKNAVEAISNDQGTSADKNLLLVAVLTELTGDPYGFAHRVAHRVVQYRQRHEHIRAKPPPLPNVTSALPAPPTSSLRVLEAPGAGGSTSTPSAAEAAAVVLRDTSIPLSSPSVKSETIASPPPDYGASILPAPPLGDTPGVTSAPVETSAMRLADPGGVVALGMSTLEKNFPGLLESLTRPPTPRKNPMPTAAGAGTKRVAAPIESEPAPSPGAVKQGKKARIDKEPAIAHTFVMFMKSLEQLHQGGQEITEVIKCVRCKAIKRDARVLNCLHLYCHRCILQLRGEASKGDAIRGFQSFCVKDNCTQVVSGKTTVIDGEIIEFLQWYDKQPADVTSFPAQIQVLSSAVAKYPEDDGIQRKLDQTEKQYKAHQSSGGGGDVPCDLMQIAKLARKPY</sequence>
<dbReference type="EMBL" id="LVYI01000004">
    <property type="protein sequence ID" value="OAP59941.1"/>
    <property type="molecule type" value="Genomic_DNA"/>
</dbReference>
<gene>
    <name evidence="6" type="ORF">AYL99_04943</name>
</gene>
<comment type="caution">
    <text evidence="6">The sequence shown here is derived from an EMBL/GenBank/DDBJ whole genome shotgun (WGS) entry which is preliminary data.</text>
</comment>
<keyword evidence="1" id="KW-0479">Metal-binding</keyword>
<dbReference type="SUPFAM" id="SSF57850">
    <property type="entry name" value="RING/U-box"/>
    <property type="match status" value="1"/>
</dbReference>
<evidence type="ECO:0000256" key="5">
    <source>
        <dbReference type="SAM" id="MobiDB-lite"/>
    </source>
</evidence>